<protein>
    <submittedName>
        <fullName evidence="3">Polysialic acid biosynthesis protein P7</fullName>
    </submittedName>
    <submittedName>
        <fullName evidence="2">UDP-N-acetyl-D-glucosamine 2-epimerase</fullName>
    </submittedName>
</protein>
<dbReference type="SUPFAM" id="SSF53756">
    <property type="entry name" value="UDP-Glycosyltransferase/glycogen phosphorylase"/>
    <property type="match status" value="1"/>
</dbReference>
<gene>
    <name evidence="3" type="primary">neuC</name>
    <name evidence="2" type="ORF">HY04_10105</name>
    <name evidence="3" type="ORF">NCTC13489_01540</name>
</gene>
<dbReference type="InterPro" id="IPR029767">
    <property type="entry name" value="WecB-like"/>
</dbReference>
<dbReference type="AlphaFoldDB" id="A0A448NRE5"/>
<dbReference type="PANTHER" id="PTHR43174">
    <property type="entry name" value="UDP-N-ACETYLGLUCOSAMINE 2-EPIMERASE"/>
    <property type="match status" value="1"/>
</dbReference>
<feature type="domain" description="UDP-N-acetylglucosamine 2-epimerase" evidence="1">
    <location>
        <begin position="23"/>
        <end position="363"/>
    </location>
</feature>
<dbReference type="GO" id="GO:0006047">
    <property type="term" value="P:UDP-N-acetylglucosamine metabolic process"/>
    <property type="evidence" value="ECO:0007669"/>
    <property type="project" value="InterPro"/>
</dbReference>
<dbReference type="Proteomes" id="UP000028349">
    <property type="component" value="Unassembled WGS sequence"/>
</dbReference>
<accession>A0A448NRE5</accession>
<dbReference type="EMBL" id="LR134441">
    <property type="protein sequence ID" value="VEH99444.1"/>
    <property type="molecule type" value="Genomic_DNA"/>
</dbReference>
<dbReference type="KEGG" id="cant:NCTC13489_01540"/>
<dbReference type="InterPro" id="IPR020004">
    <property type="entry name" value="UDP-GlcNAc_Epase"/>
</dbReference>
<dbReference type="Proteomes" id="UP000270036">
    <property type="component" value="Chromosome"/>
</dbReference>
<proteinExistence type="predicted"/>
<reference evidence="3 5" key="2">
    <citation type="submission" date="2018-12" db="EMBL/GenBank/DDBJ databases">
        <authorList>
            <consortium name="Pathogen Informatics"/>
        </authorList>
    </citation>
    <scope>NUCLEOTIDE SEQUENCE [LARGE SCALE GENOMIC DNA]</scope>
    <source>
        <strain evidence="3 5">NCTC13489</strain>
    </source>
</reference>
<dbReference type="Pfam" id="PF02350">
    <property type="entry name" value="Epimerase_2"/>
    <property type="match status" value="1"/>
</dbReference>
<name>A0A448NRE5_9FLAO</name>
<keyword evidence="4" id="KW-1185">Reference proteome</keyword>
<dbReference type="PANTHER" id="PTHR43174:SF3">
    <property type="entry name" value="UDP-N-ACETYLGLUCOSAMINE 2-EPIMERASE"/>
    <property type="match status" value="1"/>
</dbReference>
<dbReference type="EMBL" id="JPEP01000002">
    <property type="protein sequence ID" value="KEY18816.1"/>
    <property type="molecule type" value="Genomic_DNA"/>
</dbReference>
<dbReference type="STRING" id="266748.HY04_10105"/>
<sequence>MKIAVLTSSRADFGVYLPLLNILKNDDFFELEIIAFGTHLSKDYGYTINEINQSNFKTVHHIETPLNNSSAFDISRNIGETISIFASFWSINEFDYIIALGDRYEMFAAVTATTPFNCKVAHLHAGETTLGAIDNVYRHAISLMSNLLFVSTNIYKQKAIHINPEAQTFNVGALSIENLKKVNYLSIKDFQSKFKIDLSLPTILCTFHPETVNLEKNEDYIYELLSSFSDLIKKYQIIITLPNADTIGDQIRDIIINYGEENFGLKIVDSFGMIGYLSCMKYCKFMLGNTSSGFVEASFFPKWVINIGNRQDGRIITQNIINIPIQSKAILQAVKDVENKIGVSFPSIYGDGETALKITEILKKEYEKL</sequence>
<dbReference type="NCBIfam" id="TIGR03568">
    <property type="entry name" value="NeuC_NnaA"/>
    <property type="match status" value="1"/>
</dbReference>
<reference evidence="2 4" key="1">
    <citation type="submission" date="2014-07" db="EMBL/GenBank/DDBJ databases">
        <authorList>
            <person name="Pisani N.G."/>
            <person name="Newman J.D."/>
        </authorList>
    </citation>
    <scope>NUCLEOTIDE SEQUENCE [LARGE SCALE GENOMIC DNA]</scope>
    <source>
        <strain evidence="2 4">LMG 24720</strain>
    </source>
</reference>
<dbReference type="InterPro" id="IPR003331">
    <property type="entry name" value="UDP_GlcNAc_Epimerase_2_dom"/>
</dbReference>
<dbReference type="OrthoDB" id="9803238at2"/>
<evidence type="ECO:0000259" key="1">
    <source>
        <dbReference type="Pfam" id="PF02350"/>
    </source>
</evidence>
<dbReference type="Gene3D" id="3.40.50.2000">
    <property type="entry name" value="Glycogen Phosphorylase B"/>
    <property type="match status" value="2"/>
</dbReference>
<evidence type="ECO:0000313" key="2">
    <source>
        <dbReference type="EMBL" id="KEY18816.1"/>
    </source>
</evidence>
<organism evidence="3 5">
    <name type="scientific">Kaistella antarctica</name>
    <dbReference type="NCBI Taxonomy" id="266748"/>
    <lineage>
        <taxon>Bacteria</taxon>
        <taxon>Pseudomonadati</taxon>
        <taxon>Bacteroidota</taxon>
        <taxon>Flavobacteriia</taxon>
        <taxon>Flavobacteriales</taxon>
        <taxon>Weeksellaceae</taxon>
        <taxon>Chryseobacterium group</taxon>
        <taxon>Kaistella</taxon>
    </lineage>
</organism>
<evidence type="ECO:0000313" key="3">
    <source>
        <dbReference type="EMBL" id="VEH99444.1"/>
    </source>
</evidence>
<dbReference type="RefSeq" id="WP_034719386.1">
    <property type="nucleotide sequence ID" value="NZ_FOIX01000004.1"/>
</dbReference>
<evidence type="ECO:0000313" key="5">
    <source>
        <dbReference type="Proteomes" id="UP000270036"/>
    </source>
</evidence>
<dbReference type="GO" id="GO:0004553">
    <property type="term" value="F:hydrolase activity, hydrolyzing O-glycosyl compounds"/>
    <property type="evidence" value="ECO:0007669"/>
    <property type="project" value="InterPro"/>
</dbReference>
<evidence type="ECO:0000313" key="4">
    <source>
        <dbReference type="Proteomes" id="UP000028349"/>
    </source>
</evidence>